<dbReference type="EMBL" id="JAGKSB010000003">
    <property type="protein sequence ID" value="MBP3942613.1"/>
    <property type="molecule type" value="Genomic_DNA"/>
</dbReference>
<proteinExistence type="predicted"/>
<dbReference type="PANTHER" id="PTHR30006:SF2">
    <property type="entry name" value="ABC TRANSPORTER SUBSTRATE-BINDING PROTEIN"/>
    <property type="match status" value="1"/>
</dbReference>
<dbReference type="AlphaFoldDB" id="A0A8T4H8B7"/>
<reference evidence="2" key="1">
    <citation type="submission" date="2021-03" db="EMBL/GenBank/DDBJ databases">
        <authorList>
            <person name="Lu T."/>
            <person name="Wang Q."/>
            <person name="Han X."/>
        </authorList>
    </citation>
    <scope>NUCLEOTIDE SEQUENCE</scope>
    <source>
        <strain evidence="2">WQ 2009</strain>
    </source>
</reference>
<evidence type="ECO:0000313" key="2">
    <source>
        <dbReference type="EMBL" id="MBP3942613.1"/>
    </source>
</evidence>
<comment type="caution">
    <text evidence="2">The sequence shown here is derived from an EMBL/GenBank/DDBJ whole genome shotgun (WGS) entry which is preliminary data.</text>
</comment>
<keyword evidence="1" id="KW-0732">Signal</keyword>
<evidence type="ECO:0000256" key="1">
    <source>
        <dbReference type="ARBA" id="ARBA00022729"/>
    </source>
</evidence>
<dbReference type="SUPFAM" id="SSF53850">
    <property type="entry name" value="Periplasmic binding protein-like II"/>
    <property type="match status" value="1"/>
</dbReference>
<dbReference type="Pfam" id="PF13343">
    <property type="entry name" value="SBP_bac_6"/>
    <property type="match status" value="1"/>
</dbReference>
<accession>A0A8T4H8B7</accession>
<dbReference type="Gene3D" id="3.40.190.10">
    <property type="entry name" value="Periplasmic binding protein-like II"/>
    <property type="match status" value="2"/>
</dbReference>
<sequence>MAVPILLANLISCKQTAALEPLEADALTRLYQEALVTDQEITVWGGGDAPYQLDWIKEAWEKDFPEIKINIRVDLSKFLDEEIDQQLASGNLTPDVVHLQTVNDFHRWRDEGVLEPYKSIHWDQINADYKDVNGYFTPLYMISFSHIVNTNATDILPDNYTDFLKPEFKDQLILTYPHDDDAVLFVFKKIIDKYGWEYLDQLIAQNPQWIRGTEAPGVVVGRAEKAGTFGIAGYFDQTLYTNGSRFILPTVDPFLTWAQTGAIFKLSKHKAAAKLYISWLTSKKIQEQWIQWSVRRDVPLKNGYQHFSTYPNTSPKEFETFMLDREALTIFREQVAEKIGPVQGGSPLTDPEILRIIGL</sequence>
<dbReference type="Proteomes" id="UP000679691">
    <property type="component" value="Unassembled WGS sequence"/>
</dbReference>
<keyword evidence="3" id="KW-1185">Reference proteome</keyword>
<gene>
    <name evidence="2" type="ORF">J5U18_03380</name>
</gene>
<organism evidence="2 3">
    <name type="scientific">Rhinopithecimicrobium faecis</name>
    <dbReference type="NCBI Taxonomy" id="2820698"/>
    <lineage>
        <taxon>Bacteria</taxon>
        <taxon>Pseudomonadati</taxon>
        <taxon>Bacteroidota</taxon>
        <taxon>Sphingobacteriia</taxon>
        <taxon>Sphingobacteriales</taxon>
        <taxon>Sphingobacteriaceae</taxon>
        <taxon>Rhinopithecimicrobium</taxon>
    </lineage>
</organism>
<protein>
    <submittedName>
        <fullName evidence="2">ABC transporter substrate-binding protein</fullName>
    </submittedName>
</protein>
<evidence type="ECO:0000313" key="3">
    <source>
        <dbReference type="Proteomes" id="UP000679691"/>
    </source>
</evidence>
<dbReference type="PANTHER" id="PTHR30006">
    <property type="entry name" value="THIAMINE-BINDING PERIPLASMIC PROTEIN-RELATED"/>
    <property type="match status" value="1"/>
</dbReference>
<name>A0A8T4H8B7_9SPHI</name>
<dbReference type="RefSeq" id="WP_353546096.1">
    <property type="nucleotide sequence ID" value="NZ_JAGKSB010000003.1"/>
</dbReference>